<dbReference type="Proteomes" id="UP001470230">
    <property type="component" value="Unassembled WGS sequence"/>
</dbReference>
<protein>
    <submittedName>
        <fullName evidence="1">Uncharacterized protein</fullName>
    </submittedName>
</protein>
<sequence>MATGVIDFVSLRQMENHLKPHHVKVKMEVLFTINIKPLHLLEHKALCANKCTFSYNSNNVFSDVENSGSIFISTKNSEFTRLIEINGSSFKNSKAQKGGSIYYSLESSSSTQTNDSINLLKIYGSTFSSGDGLLGSALYLKSSENSRLFDIHQCPFDSNSVMNTKENSLCGGGIYIQSCFKLTKCIFNGNKANEGAAVYYISDE</sequence>
<name>A0ABR2L6V4_9EUKA</name>
<evidence type="ECO:0000313" key="2">
    <source>
        <dbReference type="Proteomes" id="UP001470230"/>
    </source>
</evidence>
<organism evidence="1 2">
    <name type="scientific">Tritrichomonas musculus</name>
    <dbReference type="NCBI Taxonomy" id="1915356"/>
    <lineage>
        <taxon>Eukaryota</taxon>
        <taxon>Metamonada</taxon>
        <taxon>Parabasalia</taxon>
        <taxon>Tritrichomonadida</taxon>
        <taxon>Tritrichomonadidae</taxon>
        <taxon>Tritrichomonas</taxon>
    </lineage>
</organism>
<gene>
    <name evidence="1" type="ORF">M9Y10_000240</name>
</gene>
<comment type="caution">
    <text evidence="1">The sequence shown here is derived from an EMBL/GenBank/DDBJ whole genome shotgun (WGS) entry which is preliminary data.</text>
</comment>
<proteinExistence type="predicted"/>
<accession>A0ABR2L6V4</accession>
<reference evidence="1 2" key="1">
    <citation type="submission" date="2024-04" db="EMBL/GenBank/DDBJ databases">
        <title>Tritrichomonas musculus Genome.</title>
        <authorList>
            <person name="Alves-Ferreira E."/>
            <person name="Grigg M."/>
            <person name="Lorenzi H."/>
            <person name="Galac M."/>
        </authorList>
    </citation>
    <scope>NUCLEOTIDE SEQUENCE [LARGE SCALE GENOMIC DNA]</scope>
    <source>
        <strain evidence="1 2">EAF2021</strain>
    </source>
</reference>
<dbReference type="EMBL" id="JAPFFF010000001">
    <property type="protein sequence ID" value="KAK8897995.1"/>
    <property type="molecule type" value="Genomic_DNA"/>
</dbReference>
<keyword evidence="2" id="KW-1185">Reference proteome</keyword>
<evidence type="ECO:0000313" key="1">
    <source>
        <dbReference type="EMBL" id="KAK8897995.1"/>
    </source>
</evidence>